<gene>
    <name evidence="6" type="primary">rbsB_5</name>
    <name evidence="6" type="ORF">ERS852394_01699</name>
</gene>
<dbReference type="CDD" id="cd01536">
    <property type="entry name" value="PBP1_ABC_sugar_binding-like"/>
    <property type="match status" value="1"/>
</dbReference>
<dbReference type="PANTHER" id="PTHR46847:SF1">
    <property type="entry name" value="D-ALLOSE-BINDING PERIPLASMIC PROTEIN-RELATED"/>
    <property type="match status" value="1"/>
</dbReference>
<feature type="chain" id="PRO_5008019834" evidence="4">
    <location>
        <begin position="28"/>
        <end position="319"/>
    </location>
</feature>
<dbReference type="GO" id="GO:0030246">
    <property type="term" value="F:carbohydrate binding"/>
    <property type="evidence" value="ECO:0007669"/>
    <property type="project" value="UniProtKB-ARBA"/>
</dbReference>
<dbReference type="AlphaFoldDB" id="A0A174D8W0"/>
<evidence type="ECO:0000256" key="1">
    <source>
        <dbReference type="ARBA" id="ARBA00004196"/>
    </source>
</evidence>
<evidence type="ECO:0000256" key="3">
    <source>
        <dbReference type="ARBA" id="ARBA00022729"/>
    </source>
</evidence>
<dbReference type="GO" id="GO:0030313">
    <property type="term" value="C:cell envelope"/>
    <property type="evidence" value="ECO:0007669"/>
    <property type="project" value="UniProtKB-SubCell"/>
</dbReference>
<feature type="signal peptide" evidence="4">
    <location>
        <begin position="1"/>
        <end position="27"/>
    </location>
</feature>
<name>A0A174D8W0_9FIRM</name>
<evidence type="ECO:0000259" key="5">
    <source>
        <dbReference type="Pfam" id="PF13407"/>
    </source>
</evidence>
<proteinExistence type="inferred from homology"/>
<evidence type="ECO:0000313" key="6">
    <source>
        <dbReference type="EMBL" id="CUO21657.1"/>
    </source>
</evidence>
<protein>
    <submittedName>
        <fullName evidence="6">D-ribose-binding periplasmic protein</fullName>
    </submittedName>
</protein>
<evidence type="ECO:0000256" key="2">
    <source>
        <dbReference type="ARBA" id="ARBA00007639"/>
    </source>
</evidence>
<dbReference type="Proteomes" id="UP000095409">
    <property type="component" value="Unassembled WGS sequence"/>
</dbReference>
<dbReference type="InterPro" id="IPR028082">
    <property type="entry name" value="Peripla_BP_I"/>
</dbReference>
<sequence length="319" mass="34014">MKRRFVSILCAATMVASLMTGATVVSAADKDVKDISIGVSFGQNVHPFFVAMQKGIEQACTDLGVENCNILAADSSLETQVSQIENLVTKGSDVLLLNPYDSDGVVNAVQAATDKGVGVFTMDVDCEGSTSFVASDNYKVGEMLADAVIEQLDGKGKIAIIDGITVTSLKDRTDGFMDKIKDTDIEVVAEQQTAHARDTALASAENILQANPDIDAFVGVNENSGMAILSAATSAGLSDLYITTVDATAENMAAIRDGKVAIGVSQDPYKMGYTAVEQAIKWCQGEETDEFIEVPVEYMDKDNIQDFIDREKGYGVEVE</sequence>
<dbReference type="PANTHER" id="PTHR46847">
    <property type="entry name" value="D-ALLOSE-BINDING PERIPLASMIC PROTEIN-RELATED"/>
    <property type="match status" value="1"/>
</dbReference>
<evidence type="ECO:0000256" key="4">
    <source>
        <dbReference type="SAM" id="SignalP"/>
    </source>
</evidence>
<feature type="domain" description="Periplasmic binding protein" evidence="5">
    <location>
        <begin position="37"/>
        <end position="287"/>
    </location>
</feature>
<dbReference type="SUPFAM" id="SSF53822">
    <property type="entry name" value="Periplasmic binding protein-like I"/>
    <property type="match status" value="1"/>
</dbReference>
<dbReference type="InterPro" id="IPR025997">
    <property type="entry name" value="SBP_2_dom"/>
</dbReference>
<accession>A0A174D8W0</accession>
<comment type="subcellular location">
    <subcellularLocation>
        <location evidence="1">Cell envelope</location>
    </subcellularLocation>
</comment>
<reference evidence="6 7" key="1">
    <citation type="submission" date="2015-09" db="EMBL/GenBank/DDBJ databases">
        <authorList>
            <consortium name="Pathogen Informatics"/>
        </authorList>
    </citation>
    <scope>NUCLEOTIDE SEQUENCE [LARGE SCALE GENOMIC DNA]</scope>
    <source>
        <strain evidence="6 7">2789STDY5608837</strain>
    </source>
</reference>
<dbReference type="EMBL" id="CYZD01000007">
    <property type="protein sequence ID" value="CUO21657.1"/>
    <property type="molecule type" value="Genomic_DNA"/>
</dbReference>
<keyword evidence="3 4" id="KW-0732">Signal</keyword>
<dbReference type="RefSeq" id="WP_055066084.1">
    <property type="nucleotide sequence ID" value="NZ_CYZD01000007.1"/>
</dbReference>
<dbReference type="Gene3D" id="3.40.50.2300">
    <property type="match status" value="2"/>
</dbReference>
<evidence type="ECO:0000313" key="7">
    <source>
        <dbReference type="Proteomes" id="UP000095409"/>
    </source>
</evidence>
<organism evidence="6 7">
    <name type="scientific">Blautia obeum</name>
    <dbReference type="NCBI Taxonomy" id="40520"/>
    <lineage>
        <taxon>Bacteria</taxon>
        <taxon>Bacillati</taxon>
        <taxon>Bacillota</taxon>
        <taxon>Clostridia</taxon>
        <taxon>Lachnospirales</taxon>
        <taxon>Lachnospiraceae</taxon>
        <taxon>Blautia</taxon>
    </lineage>
</organism>
<dbReference type="Pfam" id="PF13407">
    <property type="entry name" value="Peripla_BP_4"/>
    <property type="match status" value="1"/>
</dbReference>
<comment type="similarity">
    <text evidence="2">Belongs to the bacterial solute-binding protein 2 family.</text>
</comment>